<dbReference type="Gene3D" id="1.20.120.340">
    <property type="entry name" value="Flagellar protein FliS"/>
    <property type="match status" value="1"/>
</dbReference>
<sequence>MSFLSEELIYQKSPQELTMLLYEACERNIEEALQAFDEKDYIEVNFKLQRAVDIIERLGAGLNYEAGIIADQLDQVYNYMSDTLIEANVKKDRQKVETVLRILRDIATAWKAACDTQEDKQTIVTKQRTNAYEQNMMYDNE</sequence>
<reference evidence="8" key="1">
    <citation type="journal article" date="2019" name="Int. J. Syst. Evol. Microbiol.">
        <title>The Global Catalogue of Microorganisms (GCM) 10K type strain sequencing project: providing services to taxonomists for standard genome sequencing and annotation.</title>
        <authorList>
            <consortium name="The Broad Institute Genomics Platform"/>
            <consortium name="The Broad Institute Genome Sequencing Center for Infectious Disease"/>
            <person name="Wu L."/>
            <person name="Ma J."/>
        </authorList>
    </citation>
    <scope>NUCLEOTIDE SEQUENCE [LARGE SCALE GENOMIC DNA]</scope>
    <source>
        <strain evidence="8">CGMCC 1.15790</strain>
    </source>
</reference>
<gene>
    <name evidence="7" type="primary">fliS</name>
    <name evidence="7" type="ORF">ACFPTR_10330</name>
</gene>
<dbReference type="RefSeq" id="WP_270898553.1">
    <property type="nucleotide sequence ID" value="NZ_JBHSPF010000055.1"/>
</dbReference>
<dbReference type="InterPro" id="IPR003713">
    <property type="entry name" value="FliS"/>
</dbReference>
<evidence type="ECO:0000256" key="5">
    <source>
        <dbReference type="ARBA" id="ARBA00023186"/>
    </source>
</evidence>
<organism evidence="7 8">
    <name type="scientific">Aliibacillus thermotolerans</name>
    <dbReference type="NCBI Taxonomy" id="1834418"/>
    <lineage>
        <taxon>Bacteria</taxon>
        <taxon>Bacillati</taxon>
        <taxon>Bacillota</taxon>
        <taxon>Bacilli</taxon>
        <taxon>Bacillales</taxon>
        <taxon>Bacillaceae</taxon>
        <taxon>Aliibacillus</taxon>
    </lineage>
</organism>
<proteinExistence type="inferred from homology"/>
<dbReference type="PIRSF" id="PIRSF039090">
    <property type="entry name" value="Flis"/>
    <property type="match status" value="1"/>
</dbReference>
<keyword evidence="7" id="KW-0966">Cell projection</keyword>
<dbReference type="Proteomes" id="UP001596143">
    <property type="component" value="Unassembled WGS sequence"/>
</dbReference>
<dbReference type="CDD" id="cd16098">
    <property type="entry name" value="FliS"/>
    <property type="match status" value="1"/>
</dbReference>
<keyword evidence="8" id="KW-1185">Reference proteome</keyword>
<dbReference type="InterPro" id="IPR036584">
    <property type="entry name" value="FliS_sf"/>
</dbReference>
<dbReference type="PANTHER" id="PTHR34773">
    <property type="entry name" value="FLAGELLAR SECRETION CHAPERONE FLIS"/>
    <property type="match status" value="1"/>
</dbReference>
<keyword evidence="5" id="KW-0143">Chaperone</keyword>
<comment type="subcellular location">
    <subcellularLocation>
        <location evidence="1 6">Cytoplasm</location>
        <location evidence="1 6">Cytosol</location>
    </subcellularLocation>
</comment>
<evidence type="ECO:0000313" key="7">
    <source>
        <dbReference type="EMBL" id="MFC5629259.1"/>
    </source>
</evidence>
<evidence type="ECO:0000256" key="4">
    <source>
        <dbReference type="ARBA" id="ARBA00022795"/>
    </source>
</evidence>
<dbReference type="Pfam" id="PF02561">
    <property type="entry name" value="FliS"/>
    <property type="match status" value="1"/>
</dbReference>
<keyword evidence="3 6" id="KW-0963">Cytoplasm</keyword>
<dbReference type="PANTHER" id="PTHR34773:SF1">
    <property type="entry name" value="FLAGELLAR SECRETION CHAPERONE FLIS"/>
    <property type="match status" value="1"/>
</dbReference>
<dbReference type="NCBIfam" id="TIGR00208">
    <property type="entry name" value="fliS"/>
    <property type="match status" value="1"/>
</dbReference>
<evidence type="ECO:0000256" key="1">
    <source>
        <dbReference type="ARBA" id="ARBA00004514"/>
    </source>
</evidence>
<evidence type="ECO:0000256" key="6">
    <source>
        <dbReference type="PIRNR" id="PIRNR039090"/>
    </source>
</evidence>
<name>A0ABW0UAE8_9BACI</name>
<keyword evidence="7" id="KW-0969">Cilium</keyword>
<evidence type="ECO:0000313" key="8">
    <source>
        <dbReference type="Proteomes" id="UP001596143"/>
    </source>
</evidence>
<comment type="similarity">
    <text evidence="2 6">Belongs to the FliS family.</text>
</comment>
<keyword evidence="4 6" id="KW-1005">Bacterial flagellum biogenesis</keyword>
<evidence type="ECO:0000256" key="3">
    <source>
        <dbReference type="ARBA" id="ARBA00022490"/>
    </source>
</evidence>
<evidence type="ECO:0000256" key="2">
    <source>
        <dbReference type="ARBA" id="ARBA00008787"/>
    </source>
</evidence>
<dbReference type="EMBL" id="JBHSPF010000055">
    <property type="protein sequence ID" value="MFC5629259.1"/>
    <property type="molecule type" value="Genomic_DNA"/>
</dbReference>
<protein>
    <recommendedName>
        <fullName evidence="6">Flagellar secretion chaperone FliS</fullName>
    </recommendedName>
</protein>
<accession>A0ABW0UAE8</accession>
<keyword evidence="7" id="KW-0282">Flagellum</keyword>
<dbReference type="SUPFAM" id="SSF101116">
    <property type="entry name" value="Flagellar export chaperone FliS"/>
    <property type="match status" value="1"/>
</dbReference>
<comment type="caution">
    <text evidence="7">The sequence shown here is derived from an EMBL/GenBank/DDBJ whole genome shotgun (WGS) entry which is preliminary data.</text>
</comment>